<dbReference type="STRING" id="935700.jaqu_22860"/>
<protein>
    <submittedName>
        <fullName evidence="4">LipR protein</fullName>
        <ecNumber evidence="4">3.1.1.-</ecNumber>
    </submittedName>
</protein>
<evidence type="ECO:0000256" key="1">
    <source>
        <dbReference type="ARBA" id="ARBA00010515"/>
    </source>
</evidence>
<proteinExistence type="inferred from homology"/>
<dbReference type="EMBL" id="JYFE01000041">
    <property type="protein sequence ID" value="KIT16016.1"/>
    <property type="molecule type" value="Genomic_DNA"/>
</dbReference>
<evidence type="ECO:0000313" key="4">
    <source>
        <dbReference type="EMBL" id="KIT16016.1"/>
    </source>
</evidence>
<dbReference type="Gene3D" id="3.40.50.1820">
    <property type="entry name" value="alpha/beta hydrolase"/>
    <property type="match status" value="1"/>
</dbReference>
<dbReference type="PATRIC" id="fig|935700.4.peg.2352"/>
<dbReference type="InterPro" id="IPR050300">
    <property type="entry name" value="GDXG_lipolytic_enzyme"/>
</dbReference>
<dbReference type="Proteomes" id="UP000032232">
    <property type="component" value="Unassembled WGS sequence"/>
</dbReference>
<dbReference type="InterPro" id="IPR013094">
    <property type="entry name" value="AB_hydrolase_3"/>
</dbReference>
<name>A0A0D1EGG6_9RHOB</name>
<dbReference type="AlphaFoldDB" id="A0A0D1EGG6"/>
<evidence type="ECO:0000259" key="3">
    <source>
        <dbReference type="Pfam" id="PF07859"/>
    </source>
</evidence>
<dbReference type="InterPro" id="IPR002168">
    <property type="entry name" value="Lipase_GDXG_HIS_AS"/>
</dbReference>
<accession>A0A0D1EGG6</accession>
<sequence length="288" mass="30877">MSTQARFDRMRALTARWIDRPLLALPLPIAVHRAMFEMQARLATKTPRLPARWERIAGVPCRIVTPPDAVRRVLYLHGGGFILGSPRTHAGLTDRIASAARAEVIVPDYRLAPEHPFPAAVEDCEAVARALEPGFHLGGDSAGGGIALAVLQDLLRRGTPPATVFLISPVARVDATREAPPDHDEMLLPEAFLRRCIAAYACDVDCSDPRLSPIHGRYDGCPPVHIEVSAREVLEGDGQAVAALLRGYGAPVEVARVEGVPHVYHLSAGYSAAADAAIERIVASLGPA</sequence>
<dbReference type="PANTHER" id="PTHR48081">
    <property type="entry name" value="AB HYDROLASE SUPERFAMILY PROTEIN C4A8.06C"/>
    <property type="match status" value="1"/>
</dbReference>
<reference evidence="4 5" key="1">
    <citation type="submission" date="2015-02" db="EMBL/GenBank/DDBJ databases">
        <title>Genome Sequence of Jannaschia aquimarina DSM28248, a member of the Roseobacter clade.</title>
        <authorList>
            <person name="Voget S."/>
            <person name="Daniel R."/>
        </authorList>
    </citation>
    <scope>NUCLEOTIDE SEQUENCE [LARGE SCALE GENOMIC DNA]</scope>
    <source>
        <strain evidence="4 5">GSW-M26</strain>
    </source>
</reference>
<evidence type="ECO:0000313" key="5">
    <source>
        <dbReference type="Proteomes" id="UP000032232"/>
    </source>
</evidence>
<comment type="similarity">
    <text evidence="1">Belongs to the 'GDXG' lipolytic enzyme family.</text>
</comment>
<feature type="domain" description="Alpha/beta hydrolase fold-3" evidence="3">
    <location>
        <begin position="73"/>
        <end position="265"/>
    </location>
</feature>
<dbReference type="Pfam" id="PF07859">
    <property type="entry name" value="Abhydrolase_3"/>
    <property type="match status" value="1"/>
</dbReference>
<dbReference type="InterPro" id="IPR029058">
    <property type="entry name" value="AB_hydrolase_fold"/>
</dbReference>
<dbReference type="RefSeq" id="WP_043919072.1">
    <property type="nucleotide sequence ID" value="NZ_FZPF01000004.1"/>
</dbReference>
<dbReference type="GO" id="GO:0016787">
    <property type="term" value="F:hydrolase activity"/>
    <property type="evidence" value="ECO:0007669"/>
    <property type="project" value="UniProtKB-KW"/>
</dbReference>
<evidence type="ECO:0000256" key="2">
    <source>
        <dbReference type="ARBA" id="ARBA00022801"/>
    </source>
</evidence>
<comment type="caution">
    <text evidence="4">The sequence shown here is derived from an EMBL/GenBank/DDBJ whole genome shotgun (WGS) entry which is preliminary data.</text>
</comment>
<organism evidence="4 5">
    <name type="scientific">Jannaschia aquimarina</name>
    <dbReference type="NCBI Taxonomy" id="935700"/>
    <lineage>
        <taxon>Bacteria</taxon>
        <taxon>Pseudomonadati</taxon>
        <taxon>Pseudomonadota</taxon>
        <taxon>Alphaproteobacteria</taxon>
        <taxon>Rhodobacterales</taxon>
        <taxon>Roseobacteraceae</taxon>
        <taxon>Jannaschia</taxon>
    </lineage>
</organism>
<keyword evidence="2 4" id="KW-0378">Hydrolase</keyword>
<dbReference type="SUPFAM" id="SSF53474">
    <property type="entry name" value="alpha/beta-Hydrolases"/>
    <property type="match status" value="1"/>
</dbReference>
<keyword evidence="5" id="KW-1185">Reference proteome</keyword>
<dbReference type="EC" id="3.1.1.-" evidence="4"/>
<dbReference type="PANTHER" id="PTHR48081:SF8">
    <property type="entry name" value="ALPHA_BETA HYDROLASE FOLD-3 DOMAIN-CONTAINING PROTEIN-RELATED"/>
    <property type="match status" value="1"/>
</dbReference>
<dbReference type="PROSITE" id="PS01173">
    <property type="entry name" value="LIPASE_GDXG_HIS"/>
    <property type="match status" value="1"/>
</dbReference>
<gene>
    <name evidence="4" type="primary">lipR</name>
    <name evidence="4" type="ORF">jaqu_22860</name>
</gene>